<keyword evidence="4" id="KW-0723">Serine/threonine-protein kinase</keyword>
<accession>A0AAD7UDH0</accession>
<dbReference type="Gene3D" id="3.30.200.20">
    <property type="entry name" value="Phosphorylase Kinase, domain 1"/>
    <property type="match status" value="1"/>
</dbReference>
<evidence type="ECO:0000256" key="4">
    <source>
        <dbReference type="RuleBase" id="RU000304"/>
    </source>
</evidence>
<feature type="binding site" evidence="3">
    <location>
        <position position="32"/>
    </location>
    <ligand>
        <name>ATP</name>
        <dbReference type="ChEBI" id="CHEBI:30616"/>
    </ligand>
</feature>
<keyword evidence="2 3" id="KW-0067">ATP-binding</keyword>
<evidence type="ECO:0000256" key="3">
    <source>
        <dbReference type="PROSITE-ProRule" id="PRU10141"/>
    </source>
</evidence>
<dbReference type="AlphaFoldDB" id="A0AAD7UDH0"/>
<feature type="domain" description="Protein kinase" evidence="5">
    <location>
        <begin position="1"/>
        <end position="117"/>
    </location>
</feature>
<evidence type="ECO:0000313" key="6">
    <source>
        <dbReference type="EMBL" id="KAJ8603206.1"/>
    </source>
</evidence>
<protein>
    <recommendedName>
        <fullName evidence="5">Protein kinase domain-containing protein</fullName>
    </recommendedName>
</protein>
<evidence type="ECO:0000313" key="7">
    <source>
        <dbReference type="Proteomes" id="UP001230188"/>
    </source>
</evidence>
<dbReference type="EMBL" id="JAQMWT010000359">
    <property type="protein sequence ID" value="KAJ8603206.1"/>
    <property type="molecule type" value="Genomic_DNA"/>
</dbReference>
<dbReference type="SUPFAM" id="SSF56112">
    <property type="entry name" value="Protein kinase-like (PK-like)"/>
    <property type="match status" value="1"/>
</dbReference>
<dbReference type="PROSITE" id="PS50011">
    <property type="entry name" value="PROTEIN_KINASE_DOM"/>
    <property type="match status" value="1"/>
</dbReference>
<comment type="caution">
    <text evidence="6">The sequence shown here is derived from an EMBL/GenBank/DDBJ whole genome shotgun (WGS) entry which is preliminary data.</text>
</comment>
<sequence length="117" mass="13052">MESASRQLGNGAFGHTHRMKESGGVGLWRAMKIIDIDRAQHSGVNIEELYTTRPNSCLEHPNIAGYISSFEHGLEFFIVMDCLGRGVLHQDLKPENILLVEGDYSSVKLADFGLFRC</sequence>
<dbReference type="InterPro" id="IPR000719">
    <property type="entry name" value="Prot_kinase_dom"/>
</dbReference>
<dbReference type="GO" id="GO:0004674">
    <property type="term" value="F:protein serine/threonine kinase activity"/>
    <property type="evidence" value="ECO:0007669"/>
    <property type="project" value="UniProtKB-KW"/>
</dbReference>
<evidence type="ECO:0000259" key="5">
    <source>
        <dbReference type="PROSITE" id="PS50011"/>
    </source>
</evidence>
<dbReference type="Proteomes" id="UP001230188">
    <property type="component" value="Unassembled WGS sequence"/>
</dbReference>
<dbReference type="InterPro" id="IPR008271">
    <property type="entry name" value="Ser/Thr_kinase_AS"/>
</dbReference>
<dbReference type="PANTHER" id="PTHR24347">
    <property type="entry name" value="SERINE/THREONINE-PROTEIN KINASE"/>
    <property type="match status" value="1"/>
</dbReference>
<reference evidence="6" key="1">
    <citation type="submission" date="2023-01" db="EMBL/GenBank/DDBJ databases">
        <title>Metagenome sequencing of chrysophaentin producing Chrysophaeum taylorii.</title>
        <authorList>
            <person name="Davison J."/>
            <person name="Bewley C."/>
        </authorList>
    </citation>
    <scope>NUCLEOTIDE SEQUENCE</scope>
    <source>
        <strain evidence="6">NIES-1699</strain>
    </source>
</reference>
<dbReference type="GO" id="GO:0005524">
    <property type="term" value="F:ATP binding"/>
    <property type="evidence" value="ECO:0007669"/>
    <property type="project" value="UniProtKB-UniRule"/>
</dbReference>
<dbReference type="PROSITE" id="PS00107">
    <property type="entry name" value="PROTEIN_KINASE_ATP"/>
    <property type="match status" value="1"/>
</dbReference>
<name>A0AAD7UDH0_9STRA</name>
<dbReference type="Gene3D" id="1.10.510.10">
    <property type="entry name" value="Transferase(Phosphotransferase) domain 1"/>
    <property type="match status" value="1"/>
</dbReference>
<gene>
    <name evidence="6" type="ORF">CTAYLR_003823</name>
</gene>
<dbReference type="InterPro" id="IPR011009">
    <property type="entry name" value="Kinase-like_dom_sf"/>
</dbReference>
<evidence type="ECO:0000256" key="2">
    <source>
        <dbReference type="ARBA" id="ARBA00022840"/>
    </source>
</evidence>
<keyword evidence="4" id="KW-0418">Kinase</keyword>
<keyword evidence="1 3" id="KW-0547">Nucleotide-binding</keyword>
<keyword evidence="4" id="KW-0808">Transferase</keyword>
<proteinExistence type="inferred from homology"/>
<dbReference type="InterPro" id="IPR017441">
    <property type="entry name" value="Protein_kinase_ATP_BS"/>
</dbReference>
<keyword evidence="7" id="KW-1185">Reference proteome</keyword>
<dbReference type="PROSITE" id="PS00108">
    <property type="entry name" value="PROTEIN_KINASE_ST"/>
    <property type="match status" value="1"/>
</dbReference>
<evidence type="ECO:0000256" key="1">
    <source>
        <dbReference type="ARBA" id="ARBA00022741"/>
    </source>
</evidence>
<comment type="similarity">
    <text evidence="4">Belongs to the protein kinase superfamily.</text>
</comment>
<organism evidence="6 7">
    <name type="scientific">Chrysophaeum taylorii</name>
    <dbReference type="NCBI Taxonomy" id="2483200"/>
    <lineage>
        <taxon>Eukaryota</taxon>
        <taxon>Sar</taxon>
        <taxon>Stramenopiles</taxon>
        <taxon>Ochrophyta</taxon>
        <taxon>Pelagophyceae</taxon>
        <taxon>Pelagomonadales</taxon>
        <taxon>Pelagomonadaceae</taxon>
        <taxon>Chrysophaeum</taxon>
    </lineage>
</organism>